<evidence type="ECO:0000313" key="8">
    <source>
        <dbReference type="EMBL" id="VDP82648.1"/>
    </source>
</evidence>
<dbReference type="GO" id="GO:0051480">
    <property type="term" value="P:regulation of cytosolic calcium ion concentration"/>
    <property type="evidence" value="ECO:0007669"/>
    <property type="project" value="TreeGrafter"/>
</dbReference>
<keyword evidence="5" id="KW-0472">Membrane</keyword>
<feature type="domain" description="Plasma membrane calcium transporting P-type ATPase C-terminal" evidence="7">
    <location>
        <begin position="183"/>
        <end position="199"/>
    </location>
</feature>
<comment type="subcellular location">
    <subcellularLocation>
        <location evidence="1">Endomembrane system</location>
        <topology evidence="1">Multi-pass membrane protein</topology>
    </subcellularLocation>
</comment>
<sequence>MLDVENGRGLSAKGINRPTEHFTVIFNSFVMMTLFNEINARKIHGQRNIFSGLTNNLLFVIIWISTFILQVIISIPVWIIPKRRRRIAKSRRLTLIATQDALGMETDGLVTQDFVHPQLADGGVVHRASTGFVSKAANAVARGFGAIYTQPEGEEEEEEEEEDEEEDDEDREDIVGANLRNTGQILWIRGLSRLQTQVRFFSK</sequence>
<dbReference type="PANTHER" id="PTHR24093:SF369">
    <property type="entry name" value="CALCIUM-TRANSPORTING ATPASE"/>
    <property type="match status" value="1"/>
</dbReference>
<dbReference type="AlphaFoldDB" id="A0A3P8HFM6"/>
<keyword evidence="9" id="KW-1185">Reference proteome</keyword>
<feature type="domain" description="Cation-transporting P-type ATPase C-terminal" evidence="6">
    <location>
        <begin position="14"/>
        <end position="74"/>
    </location>
</feature>
<dbReference type="InterPro" id="IPR006068">
    <property type="entry name" value="ATPase_P-typ_cation-transptr_C"/>
</dbReference>
<dbReference type="GO" id="GO:0046872">
    <property type="term" value="F:metal ion binding"/>
    <property type="evidence" value="ECO:0007669"/>
    <property type="project" value="UniProtKB-KW"/>
</dbReference>
<dbReference type="EMBL" id="UZAL01044625">
    <property type="protein sequence ID" value="VDP82648.1"/>
    <property type="molecule type" value="Genomic_DNA"/>
</dbReference>
<dbReference type="GO" id="GO:0005388">
    <property type="term" value="F:P-type calcium transporter activity"/>
    <property type="evidence" value="ECO:0007669"/>
    <property type="project" value="InterPro"/>
</dbReference>
<dbReference type="SUPFAM" id="SSF81665">
    <property type="entry name" value="Calcium ATPase, transmembrane domain M"/>
    <property type="match status" value="1"/>
</dbReference>
<dbReference type="GO" id="GO:0012505">
    <property type="term" value="C:endomembrane system"/>
    <property type="evidence" value="ECO:0007669"/>
    <property type="project" value="UniProtKB-SubCell"/>
</dbReference>
<dbReference type="Pfam" id="PF00689">
    <property type="entry name" value="Cation_ATPase_C"/>
    <property type="match status" value="1"/>
</dbReference>
<evidence type="ECO:0000256" key="5">
    <source>
        <dbReference type="SAM" id="Phobius"/>
    </source>
</evidence>
<feature type="compositionally biased region" description="Acidic residues" evidence="4">
    <location>
        <begin position="152"/>
        <end position="172"/>
    </location>
</feature>
<evidence type="ECO:0000256" key="2">
    <source>
        <dbReference type="ARBA" id="ARBA00022723"/>
    </source>
</evidence>
<reference evidence="8 9" key="1">
    <citation type="submission" date="2018-11" db="EMBL/GenBank/DDBJ databases">
        <authorList>
            <consortium name="Pathogen Informatics"/>
        </authorList>
    </citation>
    <scope>NUCLEOTIDE SEQUENCE [LARGE SCALE GENOMIC DNA]</scope>
    <source>
        <strain>Denwood</strain>
        <strain evidence="9">Zambia</strain>
    </source>
</reference>
<keyword evidence="2" id="KW-0479">Metal-binding</keyword>
<dbReference type="PANTHER" id="PTHR24093">
    <property type="entry name" value="CATION TRANSPORTING ATPASE"/>
    <property type="match status" value="1"/>
</dbReference>
<protein>
    <recommendedName>
        <fullName evidence="10">Cation_ATPase_C domain-containing protein</fullName>
    </recommendedName>
</protein>
<dbReference type="Pfam" id="PF12424">
    <property type="entry name" value="ATP_Ca_trans_C"/>
    <property type="match status" value="1"/>
</dbReference>
<feature type="transmembrane region" description="Helical" evidence="5">
    <location>
        <begin position="57"/>
        <end position="80"/>
    </location>
</feature>
<evidence type="ECO:0000256" key="4">
    <source>
        <dbReference type="SAM" id="MobiDB-lite"/>
    </source>
</evidence>
<dbReference type="Proteomes" id="UP000269396">
    <property type="component" value="Unassembled WGS sequence"/>
</dbReference>
<accession>A0A3P8HFM6</accession>
<dbReference type="Gene3D" id="1.20.1110.10">
    <property type="entry name" value="Calcium-transporting ATPase, transmembrane domain"/>
    <property type="match status" value="1"/>
</dbReference>
<gene>
    <name evidence="8" type="ORF">SMTD_LOCUS20505</name>
</gene>
<evidence type="ECO:0000256" key="1">
    <source>
        <dbReference type="ARBA" id="ARBA00004127"/>
    </source>
</evidence>
<evidence type="ECO:0000259" key="7">
    <source>
        <dbReference type="Pfam" id="PF12424"/>
    </source>
</evidence>
<name>A0A3P8HFM6_9TREM</name>
<keyword evidence="5" id="KW-0812">Transmembrane</keyword>
<dbReference type="InterPro" id="IPR023298">
    <property type="entry name" value="ATPase_P-typ_TM_dom_sf"/>
</dbReference>
<dbReference type="GO" id="GO:0005886">
    <property type="term" value="C:plasma membrane"/>
    <property type="evidence" value="ECO:0007669"/>
    <property type="project" value="TreeGrafter"/>
</dbReference>
<evidence type="ECO:0008006" key="10">
    <source>
        <dbReference type="Google" id="ProtNLM"/>
    </source>
</evidence>
<feature type="region of interest" description="Disordered" evidence="4">
    <location>
        <begin position="148"/>
        <end position="175"/>
    </location>
</feature>
<proteinExistence type="predicted"/>
<evidence type="ECO:0000259" key="6">
    <source>
        <dbReference type="Pfam" id="PF00689"/>
    </source>
</evidence>
<dbReference type="InterPro" id="IPR022141">
    <property type="entry name" value="ATP_Ca_trans_C"/>
</dbReference>
<keyword evidence="3" id="KW-0460">Magnesium</keyword>
<keyword evidence="5" id="KW-1133">Transmembrane helix</keyword>
<organism evidence="8 9">
    <name type="scientific">Schistosoma mattheei</name>
    <dbReference type="NCBI Taxonomy" id="31246"/>
    <lineage>
        <taxon>Eukaryota</taxon>
        <taxon>Metazoa</taxon>
        <taxon>Spiralia</taxon>
        <taxon>Lophotrochozoa</taxon>
        <taxon>Platyhelminthes</taxon>
        <taxon>Trematoda</taxon>
        <taxon>Digenea</taxon>
        <taxon>Strigeidida</taxon>
        <taxon>Schistosomatoidea</taxon>
        <taxon>Schistosomatidae</taxon>
        <taxon>Schistosoma</taxon>
    </lineage>
</organism>
<evidence type="ECO:0000256" key="3">
    <source>
        <dbReference type="ARBA" id="ARBA00022842"/>
    </source>
</evidence>
<evidence type="ECO:0000313" key="9">
    <source>
        <dbReference type="Proteomes" id="UP000269396"/>
    </source>
</evidence>